<dbReference type="EMBL" id="PDYG01000128">
    <property type="protein sequence ID" value="PHU36685.1"/>
    <property type="molecule type" value="Genomic_DNA"/>
</dbReference>
<comment type="catalytic activity">
    <reaction evidence="3">
        <text>uridine + phosphate = alpha-D-ribose 1-phosphate + uracil</text>
        <dbReference type="Rhea" id="RHEA:24388"/>
        <dbReference type="ChEBI" id="CHEBI:16704"/>
        <dbReference type="ChEBI" id="CHEBI:17568"/>
        <dbReference type="ChEBI" id="CHEBI:43474"/>
        <dbReference type="ChEBI" id="CHEBI:57720"/>
        <dbReference type="EC" id="2.4.2.3"/>
    </reaction>
</comment>
<dbReference type="GO" id="GO:0004731">
    <property type="term" value="F:purine-nucleoside phosphorylase activity"/>
    <property type="evidence" value="ECO:0007669"/>
    <property type="project" value="TreeGrafter"/>
</dbReference>
<reference evidence="5 6" key="1">
    <citation type="submission" date="2017-10" db="EMBL/GenBank/DDBJ databases">
        <title>Resolving the taxonomy of Roseburia spp., Eubacterium rectale and Agathobacter spp. through phylogenomic analysis.</title>
        <authorList>
            <person name="Sheridan P.O."/>
            <person name="Walker A.W."/>
            <person name="Duncan S.H."/>
            <person name="Scott K.P."/>
            <person name="Toole P.W.O."/>
            <person name="Luis P."/>
            <person name="Flint H.J."/>
        </authorList>
    </citation>
    <scope>NUCLEOTIDE SEQUENCE [LARGE SCALE GENOMIC DNA]</scope>
    <source>
        <strain evidence="5 6">JK623</strain>
    </source>
</reference>
<organism evidence="5 6">
    <name type="scientific">Agathobacter ruminis</name>
    <dbReference type="NCBI Taxonomy" id="1712665"/>
    <lineage>
        <taxon>Bacteria</taxon>
        <taxon>Bacillati</taxon>
        <taxon>Bacillota</taxon>
        <taxon>Clostridia</taxon>
        <taxon>Lachnospirales</taxon>
        <taxon>Lachnospiraceae</taxon>
        <taxon>Agathobacter</taxon>
    </lineage>
</organism>
<dbReference type="RefSeq" id="WP_031542829.1">
    <property type="nucleotide sequence ID" value="NZ_JANSWH010000033.1"/>
</dbReference>
<keyword evidence="6" id="KW-1185">Reference proteome</keyword>
<dbReference type="PANTHER" id="PTHR43691">
    <property type="entry name" value="URIDINE PHOSPHORYLASE"/>
    <property type="match status" value="1"/>
</dbReference>
<dbReference type="Pfam" id="PF01048">
    <property type="entry name" value="PNP_UDP_1"/>
    <property type="match status" value="1"/>
</dbReference>
<gene>
    <name evidence="5" type="ORF">CSX02_12025</name>
</gene>
<dbReference type="GO" id="GO:0004850">
    <property type="term" value="F:uridine phosphorylase activity"/>
    <property type="evidence" value="ECO:0007669"/>
    <property type="project" value="UniProtKB-EC"/>
</dbReference>
<feature type="domain" description="Nucleoside phosphorylase" evidence="4">
    <location>
        <begin position="41"/>
        <end position="226"/>
    </location>
</feature>
<dbReference type="GO" id="GO:0006152">
    <property type="term" value="P:purine nucleoside catabolic process"/>
    <property type="evidence" value="ECO:0007669"/>
    <property type="project" value="TreeGrafter"/>
</dbReference>
<dbReference type="InterPro" id="IPR000845">
    <property type="entry name" value="Nucleoside_phosphorylase_d"/>
</dbReference>
<evidence type="ECO:0000256" key="3">
    <source>
        <dbReference type="ARBA" id="ARBA00048447"/>
    </source>
</evidence>
<dbReference type="PANTHER" id="PTHR43691:SF11">
    <property type="entry name" value="FI09636P-RELATED"/>
    <property type="match status" value="1"/>
</dbReference>
<evidence type="ECO:0000256" key="1">
    <source>
        <dbReference type="ARBA" id="ARBA00011888"/>
    </source>
</evidence>
<evidence type="ECO:0000259" key="4">
    <source>
        <dbReference type="Pfam" id="PF01048"/>
    </source>
</evidence>
<dbReference type="Proteomes" id="UP000224563">
    <property type="component" value="Unassembled WGS sequence"/>
</dbReference>
<comment type="caution">
    <text evidence="5">The sequence shown here is derived from an EMBL/GenBank/DDBJ whole genome shotgun (WGS) entry which is preliminary data.</text>
</comment>
<dbReference type="Gene3D" id="3.40.50.1580">
    <property type="entry name" value="Nucleoside phosphorylase domain"/>
    <property type="match status" value="1"/>
</dbReference>
<dbReference type="EC" id="2.4.2.3" evidence="1"/>
<dbReference type="InterPro" id="IPR035994">
    <property type="entry name" value="Nucleoside_phosphorylase_sf"/>
</dbReference>
<dbReference type="GO" id="GO:0005829">
    <property type="term" value="C:cytosol"/>
    <property type="evidence" value="ECO:0007669"/>
    <property type="project" value="TreeGrafter"/>
</dbReference>
<accession>A0A2G3E0M2</accession>
<reference evidence="5 6" key="2">
    <citation type="submission" date="2017-10" db="EMBL/GenBank/DDBJ databases">
        <authorList>
            <person name="Banno H."/>
            <person name="Chua N.-H."/>
        </authorList>
    </citation>
    <scope>NUCLEOTIDE SEQUENCE [LARGE SCALE GENOMIC DNA]</scope>
    <source>
        <strain evidence="5 6">JK623</strain>
    </source>
</reference>
<evidence type="ECO:0000256" key="2">
    <source>
        <dbReference type="ARBA" id="ARBA00021980"/>
    </source>
</evidence>
<dbReference type="SUPFAM" id="SSF53167">
    <property type="entry name" value="Purine and uridine phosphorylases"/>
    <property type="match status" value="1"/>
</dbReference>
<sequence>MITKHELPILEYDDTSLEVIAPNHDITELKLPEKCLFAFLSDEVHEYAKAHHAEVVEELITFSHPVKIYVLHEGDEDICLVQSIVGAPASAMILDSLIACGCKKIIATGSCGVLDEIPENVFLVPTKALRDEGISYHYLPASRTIALDEAPVAAIENCFKKHNLPFITCTTWTTDGFFRETKDMVQYRLKEGCRVVEMECAALAACSRKRGAKFGQFLFTGDSLANVHEYDARDFGCDSHAKALQIGLDILATWED</sequence>
<name>A0A2G3E0M2_9FIRM</name>
<proteinExistence type="predicted"/>
<dbReference type="AlphaFoldDB" id="A0A2G3E0M2"/>
<evidence type="ECO:0000313" key="5">
    <source>
        <dbReference type="EMBL" id="PHU36685.1"/>
    </source>
</evidence>
<evidence type="ECO:0000313" key="6">
    <source>
        <dbReference type="Proteomes" id="UP000224563"/>
    </source>
</evidence>
<dbReference type="CDD" id="cd09007">
    <property type="entry name" value="NP-I_spr0068"/>
    <property type="match status" value="1"/>
</dbReference>
<protein>
    <recommendedName>
        <fullName evidence="2">Uridine phosphorylase</fullName>
        <ecNumber evidence="1">2.4.2.3</ecNumber>
    </recommendedName>
</protein>